<name>A0ABD1IB15_SALDI</name>
<comment type="caution">
    <text evidence="2">The sequence shown here is derived from an EMBL/GenBank/DDBJ whole genome shotgun (WGS) entry which is preliminary data.</text>
</comment>
<dbReference type="PANTHER" id="PTHR34371">
    <property type="entry name" value="OS01G0551000 PROTEIN"/>
    <property type="match status" value="1"/>
</dbReference>
<dbReference type="EMBL" id="JBEAFC010000002">
    <property type="protein sequence ID" value="KAL1565912.1"/>
    <property type="molecule type" value="Genomic_DNA"/>
</dbReference>
<dbReference type="AlphaFoldDB" id="A0ABD1IB15"/>
<evidence type="ECO:0000313" key="3">
    <source>
        <dbReference type="Proteomes" id="UP001567538"/>
    </source>
</evidence>
<gene>
    <name evidence="2" type="ORF">AAHA92_01586</name>
</gene>
<organism evidence="2 3">
    <name type="scientific">Salvia divinorum</name>
    <name type="common">Maria pastora</name>
    <name type="synonym">Diviner's sage</name>
    <dbReference type="NCBI Taxonomy" id="28513"/>
    <lineage>
        <taxon>Eukaryota</taxon>
        <taxon>Viridiplantae</taxon>
        <taxon>Streptophyta</taxon>
        <taxon>Embryophyta</taxon>
        <taxon>Tracheophyta</taxon>
        <taxon>Spermatophyta</taxon>
        <taxon>Magnoliopsida</taxon>
        <taxon>eudicotyledons</taxon>
        <taxon>Gunneridae</taxon>
        <taxon>Pentapetalae</taxon>
        <taxon>asterids</taxon>
        <taxon>lamiids</taxon>
        <taxon>Lamiales</taxon>
        <taxon>Lamiaceae</taxon>
        <taxon>Nepetoideae</taxon>
        <taxon>Mentheae</taxon>
        <taxon>Salviinae</taxon>
        <taxon>Salvia</taxon>
        <taxon>Salvia subgen. Calosphace</taxon>
    </lineage>
</organism>
<sequence length="188" mass="20625">MYEEEPYHHLPTYKLAAVVSPESRSGTATPPLHASASVPFKWEEQPGRPRPCTDVIIRPDPARCLDLPPCRITKMPSPTTVLDGPDNLGRPKFSSFRLFREKRLSFDGGGGSHVDHELVGKRGGGGGRRKMSGLFGRSLRERSGDEGSLGFSPSSSFSLSVSASTPLWATMCEGLKQAIKWKRTRKCN</sequence>
<accession>A0ABD1IB15</accession>
<dbReference type="InterPro" id="IPR007789">
    <property type="entry name" value="DUF688"/>
</dbReference>
<dbReference type="Proteomes" id="UP001567538">
    <property type="component" value="Unassembled WGS sequence"/>
</dbReference>
<dbReference type="PANTHER" id="PTHR34371:SF2">
    <property type="entry name" value="DUF688 FAMILY PROTEIN"/>
    <property type="match status" value="1"/>
</dbReference>
<evidence type="ECO:0000256" key="1">
    <source>
        <dbReference type="SAM" id="MobiDB-lite"/>
    </source>
</evidence>
<evidence type="ECO:0000313" key="2">
    <source>
        <dbReference type="EMBL" id="KAL1565912.1"/>
    </source>
</evidence>
<reference evidence="2 3" key="1">
    <citation type="submission" date="2024-06" db="EMBL/GenBank/DDBJ databases">
        <title>A chromosome level genome sequence of Diviner's sage (Salvia divinorum).</title>
        <authorList>
            <person name="Ford S.A."/>
            <person name="Ro D.-K."/>
            <person name="Ness R.W."/>
            <person name="Phillips M.A."/>
        </authorList>
    </citation>
    <scope>NUCLEOTIDE SEQUENCE [LARGE SCALE GENOMIC DNA]</scope>
    <source>
        <strain evidence="2">SAF-2024a</strain>
        <tissue evidence="2">Leaf</tissue>
    </source>
</reference>
<dbReference type="Pfam" id="PF05097">
    <property type="entry name" value="DUF688"/>
    <property type="match status" value="1"/>
</dbReference>
<keyword evidence="3" id="KW-1185">Reference proteome</keyword>
<feature type="region of interest" description="Disordered" evidence="1">
    <location>
        <begin position="110"/>
        <end position="133"/>
    </location>
</feature>
<protein>
    <submittedName>
        <fullName evidence="2">Uncharacterized protein</fullName>
    </submittedName>
</protein>
<proteinExistence type="predicted"/>